<comment type="caution">
    <text evidence="22">The sequence shown here is derived from an EMBL/GenBank/DDBJ whole genome shotgun (WGS) entry which is preliminary data.</text>
</comment>
<evidence type="ECO:0000256" key="17">
    <source>
        <dbReference type="ARBA" id="ARBA00051681"/>
    </source>
</evidence>
<keyword evidence="12" id="KW-0496">Mitochondrion</keyword>
<keyword evidence="7" id="KW-0863">Zinc-finger</keyword>
<evidence type="ECO:0000256" key="3">
    <source>
        <dbReference type="ARBA" id="ARBA00010107"/>
    </source>
</evidence>
<dbReference type="GO" id="GO:1903108">
    <property type="term" value="P:regulation of mitochondrial transcription"/>
    <property type="evidence" value="ECO:0007669"/>
    <property type="project" value="UniProtKB-ARBA"/>
</dbReference>
<sequence length="427" mass="49984">MADGNKRHHSGKENCNDKSHWVPEIGDHYLVKRSDNTLHAAEIIQVRQNEFGTQELYVHYEGFDRRLDEWVDLDRLDLSSKCEDPQSKNGELTISLADFTDGTDRKITRNQKRKHDEINHVQKTFAEMDPTTAALEKEHEAITKVKYIDKIQFGKYEIDAWYFSPYPEEYGKQPKLWVCEFCLKYMKLEKSFRYHQSQCTWRHPPGKEIYRKGTISVFEVDGKDWKIYCQNLCLLAKLFLDHKTLYFDVEPFMFYILVEVDRYGCHLVGYFSKEKESPDGNNLACILTLPPHQRKGYGKFLIALSYELSIIEGVVGSPEKPLSDLGKLSYRSYWTSVLLDCIYRMGVKVSMRELEKMTSISYMDVVSTLQSLNLIKYWKGNHILCVTPKLIEELYQKVCKKPPLLVDPTCLRWEKPLSKLPVKVAKR</sequence>
<keyword evidence="13" id="KW-0010">Activator</keyword>
<comment type="similarity">
    <text evidence="3 20">Belongs to the MYST (SAS/MOZ) family.</text>
</comment>
<keyword evidence="10" id="KW-0007">Acetylation</keyword>
<dbReference type="SMART" id="SM00298">
    <property type="entry name" value="CHROMO"/>
    <property type="match status" value="1"/>
</dbReference>
<dbReference type="PANTHER" id="PTHR10615">
    <property type="entry name" value="HISTONE ACETYLTRANSFERASE"/>
    <property type="match status" value="1"/>
</dbReference>
<dbReference type="Gene3D" id="2.30.30.140">
    <property type="match status" value="1"/>
</dbReference>
<comment type="subunit">
    <text evidence="18">Component of a multisubunit histone acetyltransferase complex (MSL) at least composed of the MOF/KAT8, MSL1/hampin, MSL2L1 and MSL3L1. Component of the NSL complex at least composed of MOF/KAT8, KANSL1, KANSL2, KANSL3, MCRS1, PHF20, OGT1/OGT, WDR5 and HCFC1. Component of some MLL1/MLL complex, at least composed of the core components KMT2A/MLL1, ASH2L, HCFC1, WDR5 and RBBP5, as well as the facultative components BACC1, CHD8, E2F6, HSP70, INO80C, KANSL1, LAS1L, MAX, MCRS1, MGA, MOF/KAT8, PELP1, PHF20, PRP31, RING2, RUVB1/TIP49A, RUVB2/TIP49B, SENP3, TAF1, TAF4, TAF6, TAF7, TAF9 and TEX10. Interacts with the chromodomain of MORF4L1/MRG15. Interacts with ATM (via its Tudor-knot domain); possibly regulating the activity of ATM. Interacts with NELFD.</text>
</comment>
<dbReference type="SUPFAM" id="SSF55729">
    <property type="entry name" value="Acyl-CoA N-acyltransferases (Nat)"/>
    <property type="match status" value="1"/>
</dbReference>
<proteinExistence type="inferred from homology"/>
<evidence type="ECO:0000256" key="14">
    <source>
        <dbReference type="ARBA" id="ARBA00023163"/>
    </source>
</evidence>
<dbReference type="PROSITE" id="PS51726">
    <property type="entry name" value="MYST_HAT"/>
    <property type="match status" value="1"/>
</dbReference>
<dbReference type="GO" id="GO:0022008">
    <property type="term" value="P:neurogenesis"/>
    <property type="evidence" value="ECO:0007669"/>
    <property type="project" value="UniProtKB-ARBA"/>
</dbReference>
<evidence type="ECO:0000256" key="6">
    <source>
        <dbReference type="ARBA" id="ARBA00022723"/>
    </source>
</evidence>
<dbReference type="FunFam" id="1.10.10.10:FF:000022">
    <property type="entry name" value="Histone acetyltransferase"/>
    <property type="match status" value="1"/>
</dbReference>
<dbReference type="InterPro" id="IPR050603">
    <property type="entry name" value="MYST_HAT"/>
</dbReference>
<feature type="domain" description="MYST-type HAT" evidence="21">
    <location>
        <begin position="143"/>
        <end position="415"/>
    </location>
</feature>
<keyword evidence="14" id="KW-0804">Transcription</keyword>
<evidence type="ECO:0000256" key="18">
    <source>
        <dbReference type="ARBA" id="ARBA00062668"/>
    </source>
</evidence>
<evidence type="ECO:0000256" key="10">
    <source>
        <dbReference type="ARBA" id="ARBA00022990"/>
    </source>
</evidence>
<dbReference type="InterPro" id="IPR040706">
    <property type="entry name" value="Zf-MYST"/>
</dbReference>
<keyword evidence="5" id="KW-0808">Transferase</keyword>
<dbReference type="InterPro" id="IPR000953">
    <property type="entry name" value="Chromo/chromo_shadow_dom"/>
</dbReference>
<gene>
    <name evidence="22" type="ORF">CUNI_LOCUS12359</name>
</gene>
<evidence type="ECO:0000256" key="11">
    <source>
        <dbReference type="ARBA" id="ARBA00023015"/>
    </source>
</evidence>
<dbReference type="EMBL" id="CAJHNH020002458">
    <property type="protein sequence ID" value="CAG5126801.1"/>
    <property type="molecule type" value="Genomic_DNA"/>
</dbReference>
<dbReference type="FunFam" id="3.40.630.30:FF:000002">
    <property type="entry name" value="Histone acetyltransferase"/>
    <property type="match status" value="1"/>
</dbReference>
<dbReference type="GO" id="GO:0035267">
    <property type="term" value="C:NuA4 histone acetyltransferase complex"/>
    <property type="evidence" value="ECO:0007669"/>
    <property type="project" value="TreeGrafter"/>
</dbReference>
<dbReference type="GO" id="GO:0051241">
    <property type="term" value="P:negative regulation of multicellular organismal process"/>
    <property type="evidence" value="ECO:0007669"/>
    <property type="project" value="UniProtKB-ARBA"/>
</dbReference>
<dbReference type="GO" id="GO:0044545">
    <property type="term" value="C:NSL complex"/>
    <property type="evidence" value="ECO:0007669"/>
    <property type="project" value="UniProtKB-ARBA"/>
</dbReference>
<comment type="catalytic activity">
    <reaction evidence="16">
        <text>L-lysyl-[protein] + acetyl-CoA = N(6)-acetyl-L-lysyl-[protein] + CoA + H(+)</text>
        <dbReference type="Rhea" id="RHEA:45948"/>
        <dbReference type="Rhea" id="RHEA-COMP:9752"/>
        <dbReference type="Rhea" id="RHEA-COMP:10731"/>
        <dbReference type="ChEBI" id="CHEBI:15378"/>
        <dbReference type="ChEBI" id="CHEBI:29969"/>
        <dbReference type="ChEBI" id="CHEBI:57287"/>
        <dbReference type="ChEBI" id="CHEBI:57288"/>
        <dbReference type="ChEBI" id="CHEBI:61930"/>
    </reaction>
    <physiologicalReaction direction="left-to-right" evidence="16">
        <dbReference type="Rhea" id="RHEA:45949"/>
    </physiologicalReaction>
</comment>
<dbReference type="GO" id="GO:0005739">
    <property type="term" value="C:mitochondrion"/>
    <property type="evidence" value="ECO:0007669"/>
    <property type="project" value="UniProtKB-SubCell"/>
</dbReference>
<evidence type="ECO:0000256" key="16">
    <source>
        <dbReference type="ARBA" id="ARBA00047787"/>
    </source>
</evidence>
<keyword evidence="11" id="KW-0805">Transcription regulation</keyword>
<evidence type="ECO:0000256" key="9">
    <source>
        <dbReference type="ARBA" id="ARBA00022853"/>
    </source>
</evidence>
<comment type="catalytic activity">
    <reaction evidence="17">
        <text>propanoyl-CoA + L-lysyl-[protein] = N(6)-propanoyl-L-lysyl-[protein] + CoA + H(+)</text>
        <dbReference type="Rhea" id="RHEA:54020"/>
        <dbReference type="Rhea" id="RHEA-COMP:9752"/>
        <dbReference type="Rhea" id="RHEA-COMP:13758"/>
        <dbReference type="ChEBI" id="CHEBI:15378"/>
        <dbReference type="ChEBI" id="CHEBI:29969"/>
        <dbReference type="ChEBI" id="CHEBI:57287"/>
        <dbReference type="ChEBI" id="CHEBI:57392"/>
        <dbReference type="ChEBI" id="CHEBI:138019"/>
    </reaction>
    <physiologicalReaction direction="left-to-right" evidence="17">
        <dbReference type="Rhea" id="RHEA:54021"/>
    </physiologicalReaction>
</comment>
<reference evidence="22" key="1">
    <citation type="submission" date="2021-04" db="EMBL/GenBank/DDBJ databases">
        <authorList>
            <consortium name="Molecular Ecology Group"/>
        </authorList>
    </citation>
    <scope>NUCLEOTIDE SEQUENCE</scope>
</reference>
<keyword evidence="8" id="KW-0862">Zinc</keyword>
<evidence type="ECO:0000256" key="15">
    <source>
        <dbReference type="ARBA" id="ARBA00023242"/>
    </source>
</evidence>
<evidence type="ECO:0000256" key="19">
    <source>
        <dbReference type="PIRSR" id="PIRSR602717-51"/>
    </source>
</evidence>
<dbReference type="InterPro" id="IPR002717">
    <property type="entry name" value="HAT_MYST-type"/>
</dbReference>
<accession>A0A8S3ZIT0</accession>
<dbReference type="EC" id="2.3.1.48" evidence="20"/>
<dbReference type="FunFam" id="2.30.30.140:FF:000039">
    <property type="entry name" value="Histone acetyltransferase"/>
    <property type="match status" value="1"/>
</dbReference>
<evidence type="ECO:0000256" key="5">
    <source>
        <dbReference type="ARBA" id="ARBA00022679"/>
    </source>
</evidence>
<dbReference type="Gene3D" id="1.10.10.10">
    <property type="entry name" value="Winged helix-like DNA-binding domain superfamily/Winged helix DNA-binding domain"/>
    <property type="match status" value="1"/>
</dbReference>
<dbReference type="FunFam" id="3.30.60.60:FF:000001">
    <property type="entry name" value="Histone acetyltransferase"/>
    <property type="match status" value="1"/>
</dbReference>
<organism evidence="22 23">
    <name type="scientific">Candidula unifasciata</name>
    <dbReference type="NCBI Taxonomy" id="100452"/>
    <lineage>
        <taxon>Eukaryota</taxon>
        <taxon>Metazoa</taxon>
        <taxon>Spiralia</taxon>
        <taxon>Lophotrochozoa</taxon>
        <taxon>Mollusca</taxon>
        <taxon>Gastropoda</taxon>
        <taxon>Heterobranchia</taxon>
        <taxon>Euthyneura</taxon>
        <taxon>Panpulmonata</taxon>
        <taxon>Eupulmonata</taxon>
        <taxon>Stylommatophora</taxon>
        <taxon>Helicina</taxon>
        <taxon>Helicoidea</taxon>
        <taxon>Geomitridae</taxon>
        <taxon>Candidula</taxon>
    </lineage>
</organism>
<dbReference type="InterPro" id="IPR016197">
    <property type="entry name" value="Chromo-like_dom_sf"/>
</dbReference>
<evidence type="ECO:0000313" key="22">
    <source>
        <dbReference type="EMBL" id="CAG5126801.1"/>
    </source>
</evidence>
<keyword evidence="9" id="KW-0156">Chromatin regulator</keyword>
<keyword evidence="6" id="KW-0479">Metal-binding</keyword>
<dbReference type="GO" id="GO:0072487">
    <property type="term" value="C:MSL complex"/>
    <property type="evidence" value="ECO:0007669"/>
    <property type="project" value="UniProtKB-ARBA"/>
</dbReference>
<dbReference type="GO" id="GO:0045595">
    <property type="term" value="P:regulation of cell differentiation"/>
    <property type="evidence" value="ECO:0007669"/>
    <property type="project" value="UniProtKB-ARBA"/>
</dbReference>
<dbReference type="Pfam" id="PF01853">
    <property type="entry name" value="MOZ_SAS"/>
    <property type="match status" value="1"/>
</dbReference>
<evidence type="ECO:0000256" key="12">
    <source>
        <dbReference type="ARBA" id="ARBA00023128"/>
    </source>
</evidence>
<dbReference type="InterPro" id="IPR025995">
    <property type="entry name" value="Tudor-knot"/>
</dbReference>
<dbReference type="GO" id="GO:0046972">
    <property type="term" value="F:histone H4K16 acetyltransferase activity"/>
    <property type="evidence" value="ECO:0007669"/>
    <property type="project" value="TreeGrafter"/>
</dbReference>
<keyword evidence="23" id="KW-1185">Reference proteome</keyword>
<evidence type="ECO:0000256" key="7">
    <source>
        <dbReference type="ARBA" id="ARBA00022771"/>
    </source>
</evidence>
<dbReference type="Gene3D" id="3.40.630.30">
    <property type="match status" value="1"/>
</dbReference>
<feature type="active site" description="Proton donor/acceptor" evidence="19">
    <location>
        <position position="319"/>
    </location>
</feature>
<comment type="catalytic activity">
    <reaction evidence="20">
        <text>L-lysyl-[protein] + acetyl-CoA = N(6)-acetyl-L-lysyl-[protein] + CoA + H(+)</text>
        <dbReference type="Rhea" id="RHEA:45948"/>
        <dbReference type="Rhea" id="RHEA-COMP:9752"/>
        <dbReference type="Rhea" id="RHEA-COMP:10731"/>
        <dbReference type="ChEBI" id="CHEBI:15378"/>
        <dbReference type="ChEBI" id="CHEBI:29969"/>
        <dbReference type="ChEBI" id="CHEBI:57287"/>
        <dbReference type="ChEBI" id="CHEBI:57288"/>
        <dbReference type="ChEBI" id="CHEBI:61930"/>
        <dbReference type="EC" id="2.3.1.48"/>
    </reaction>
</comment>
<evidence type="ECO:0000256" key="2">
    <source>
        <dbReference type="ARBA" id="ARBA00004173"/>
    </source>
</evidence>
<evidence type="ECO:0000256" key="1">
    <source>
        <dbReference type="ARBA" id="ARBA00004123"/>
    </source>
</evidence>
<name>A0A8S3ZIT0_9EUPU</name>
<dbReference type="GO" id="GO:0040029">
    <property type="term" value="P:epigenetic regulation of gene expression"/>
    <property type="evidence" value="ECO:0007669"/>
    <property type="project" value="UniProtKB-ARBA"/>
</dbReference>
<keyword evidence="15 20" id="KW-0539">Nucleus</keyword>
<dbReference type="OrthoDB" id="787137at2759"/>
<dbReference type="Pfam" id="PF11717">
    <property type="entry name" value="Tudor-knot"/>
    <property type="match status" value="1"/>
</dbReference>
<comment type="subcellular location">
    <subcellularLocation>
        <location evidence="2">Mitochondrion</location>
    </subcellularLocation>
    <subcellularLocation>
        <location evidence="1 20">Nucleus</location>
    </subcellularLocation>
</comment>
<dbReference type="GO" id="GO:0030097">
    <property type="term" value="P:hemopoiesis"/>
    <property type="evidence" value="ECO:0007669"/>
    <property type="project" value="UniProtKB-ARBA"/>
</dbReference>
<dbReference type="Gene3D" id="3.30.60.60">
    <property type="entry name" value="N-acetyl transferase-like"/>
    <property type="match status" value="1"/>
</dbReference>
<keyword evidence="4" id="KW-0597">Phosphoprotein</keyword>
<dbReference type="SUPFAM" id="SSF54160">
    <property type="entry name" value="Chromo domain-like"/>
    <property type="match status" value="1"/>
</dbReference>
<dbReference type="Proteomes" id="UP000678393">
    <property type="component" value="Unassembled WGS sequence"/>
</dbReference>
<evidence type="ECO:0000256" key="8">
    <source>
        <dbReference type="ARBA" id="ARBA00022833"/>
    </source>
</evidence>
<dbReference type="GO" id="GO:0005634">
    <property type="term" value="C:nucleus"/>
    <property type="evidence" value="ECO:0007669"/>
    <property type="project" value="UniProtKB-SubCell"/>
</dbReference>
<evidence type="ECO:0000256" key="13">
    <source>
        <dbReference type="ARBA" id="ARBA00023159"/>
    </source>
</evidence>
<evidence type="ECO:0000256" key="20">
    <source>
        <dbReference type="RuleBase" id="RU361211"/>
    </source>
</evidence>
<dbReference type="Pfam" id="PF17772">
    <property type="entry name" value="zf-MYST"/>
    <property type="match status" value="1"/>
</dbReference>
<protein>
    <recommendedName>
        <fullName evidence="20">Histone acetyltransferase</fullName>
        <ecNumber evidence="20">2.3.1.48</ecNumber>
    </recommendedName>
</protein>
<evidence type="ECO:0000313" key="23">
    <source>
        <dbReference type="Proteomes" id="UP000678393"/>
    </source>
</evidence>
<evidence type="ECO:0000256" key="4">
    <source>
        <dbReference type="ARBA" id="ARBA00022553"/>
    </source>
</evidence>
<dbReference type="InterPro" id="IPR036388">
    <property type="entry name" value="WH-like_DNA-bd_sf"/>
</dbReference>
<dbReference type="InterPro" id="IPR016181">
    <property type="entry name" value="Acyl_CoA_acyltransferase"/>
</dbReference>
<evidence type="ECO:0000259" key="21">
    <source>
        <dbReference type="PROSITE" id="PS51726"/>
    </source>
</evidence>
<dbReference type="AlphaFoldDB" id="A0A8S3ZIT0"/>
<dbReference type="GO" id="GO:0008270">
    <property type="term" value="F:zinc ion binding"/>
    <property type="evidence" value="ECO:0007669"/>
    <property type="project" value="UniProtKB-KW"/>
</dbReference>
<dbReference type="PANTHER" id="PTHR10615:SF82">
    <property type="entry name" value="HISTONE ACETYLTRANSFERASE KAT8"/>
    <property type="match status" value="1"/>
</dbReference>